<name>A0A1Y2C071_9FUNG</name>
<accession>A0A1Y2C071</accession>
<sequence length="174" mass="19602">MALANTYVTFLVAAQLSSDRTHFRIQHKKIHAQRVANGMPAGPFSLPKRHSNQQPSAQPHHHPNGNFTQIYPSPPILVSQHSANAQRILIVPHSPVNIPPVKIGPSPASEKNEDLFLNYRRQSWIQYDQHHFYSHSQPTAGQSYSQYSTLQHGSFPSIKQPERVSKTAISFLVE</sequence>
<evidence type="ECO:0000313" key="2">
    <source>
        <dbReference type="EMBL" id="ORY40443.1"/>
    </source>
</evidence>
<keyword evidence="3" id="KW-1185">Reference proteome</keyword>
<evidence type="ECO:0000256" key="1">
    <source>
        <dbReference type="SAM" id="MobiDB-lite"/>
    </source>
</evidence>
<proteinExistence type="predicted"/>
<feature type="region of interest" description="Disordered" evidence="1">
    <location>
        <begin position="37"/>
        <end position="73"/>
    </location>
</feature>
<protein>
    <submittedName>
        <fullName evidence="2">Uncharacterized protein</fullName>
    </submittedName>
</protein>
<reference evidence="2 3" key="1">
    <citation type="submission" date="2016-07" db="EMBL/GenBank/DDBJ databases">
        <title>Pervasive Adenine N6-methylation of Active Genes in Fungi.</title>
        <authorList>
            <consortium name="DOE Joint Genome Institute"/>
            <person name="Mondo S.J."/>
            <person name="Dannebaum R.O."/>
            <person name="Kuo R.C."/>
            <person name="Labutti K."/>
            <person name="Haridas S."/>
            <person name="Kuo A."/>
            <person name="Salamov A."/>
            <person name="Ahrendt S.R."/>
            <person name="Lipzen A."/>
            <person name="Sullivan W."/>
            <person name="Andreopoulos W.B."/>
            <person name="Clum A."/>
            <person name="Lindquist E."/>
            <person name="Daum C."/>
            <person name="Ramamoorthy G.K."/>
            <person name="Gryganskyi A."/>
            <person name="Culley D."/>
            <person name="Magnuson J.K."/>
            <person name="James T.Y."/>
            <person name="O'Malley M.A."/>
            <person name="Stajich J.E."/>
            <person name="Spatafora J.W."/>
            <person name="Visel A."/>
            <person name="Grigoriev I.V."/>
        </authorList>
    </citation>
    <scope>NUCLEOTIDE SEQUENCE [LARGE SCALE GENOMIC DNA]</scope>
    <source>
        <strain evidence="2 3">JEL800</strain>
    </source>
</reference>
<dbReference type="EMBL" id="MCGO01000035">
    <property type="protein sequence ID" value="ORY40443.1"/>
    <property type="molecule type" value="Genomic_DNA"/>
</dbReference>
<evidence type="ECO:0000313" key="3">
    <source>
        <dbReference type="Proteomes" id="UP000193642"/>
    </source>
</evidence>
<dbReference type="Proteomes" id="UP000193642">
    <property type="component" value="Unassembled WGS sequence"/>
</dbReference>
<comment type="caution">
    <text evidence="2">The sequence shown here is derived from an EMBL/GenBank/DDBJ whole genome shotgun (WGS) entry which is preliminary data.</text>
</comment>
<organism evidence="2 3">
    <name type="scientific">Rhizoclosmatium globosum</name>
    <dbReference type="NCBI Taxonomy" id="329046"/>
    <lineage>
        <taxon>Eukaryota</taxon>
        <taxon>Fungi</taxon>
        <taxon>Fungi incertae sedis</taxon>
        <taxon>Chytridiomycota</taxon>
        <taxon>Chytridiomycota incertae sedis</taxon>
        <taxon>Chytridiomycetes</taxon>
        <taxon>Chytridiales</taxon>
        <taxon>Chytriomycetaceae</taxon>
        <taxon>Rhizoclosmatium</taxon>
    </lineage>
</organism>
<dbReference type="AlphaFoldDB" id="A0A1Y2C071"/>
<gene>
    <name evidence="2" type="ORF">BCR33DRAFT_719431</name>
</gene>